<dbReference type="RefSeq" id="WP_187242094.1">
    <property type="nucleotide sequence ID" value="NZ_BAAAOK010000017.1"/>
</dbReference>
<feature type="signal peptide" evidence="1">
    <location>
        <begin position="1"/>
        <end position="28"/>
    </location>
</feature>
<gene>
    <name evidence="2" type="ORF">HKK74_06165</name>
</gene>
<keyword evidence="1" id="KW-0732">Signal</keyword>
<sequence>MKLKLRYLMIPAACVPLTIAGLPTGAWSASTAADAPTAATATGTLASGMVANDGTAIGHASVVAVAWPRPEVLATAAKGATFTLPVVARTKTDAAGRFTLRLDETSLPARFRGTGGQVDIEMIAADSVREVHWRQTVTPSGAANVQSVAGPSGTVPASFTFDLGRRPSVLEGSAAGSGTNTLAAAHADSGGAAKSYATAAARRPCGSPLSVTMGPRHNGLREKFMKVLAWSGAKATVEQTTSSTHQLGVGAKYSGENWSASGKVSVQTRIEGGASTDNVADAYVWNKVNYRDIIVKCIAPSGGWTRTDRTPTGFNDLNADFTRAPHTNLRFCATKLPGKYWKTRGRNTTFETGVDMGPISVSAQAGFDSNTKLQYVVTRKSKLCGNSSAGWLSSSQIESRRP</sequence>
<accession>A0ABR7LJP8</accession>
<organism evidence="2 3">
    <name type="scientific">Actinomadura alba</name>
    <dbReference type="NCBI Taxonomy" id="406431"/>
    <lineage>
        <taxon>Bacteria</taxon>
        <taxon>Bacillati</taxon>
        <taxon>Actinomycetota</taxon>
        <taxon>Actinomycetes</taxon>
        <taxon>Streptosporangiales</taxon>
        <taxon>Thermomonosporaceae</taxon>
        <taxon>Actinomadura</taxon>
    </lineage>
</organism>
<reference evidence="2 3" key="1">
    <citation type="submission" date="2020-06" db="EMBL/GenBank/DDBJ databases">
        <title>Actinomadura xiongansis sp. nov., isolated from soil of Baiyangdian.</title>
        <authorList>
            <person name="Zhang X."/>
        </authorList>
    </citation>
    <scope>NUCLEOTIDE SEQUENCE [LARGE SCALE GENOMIC DNA]</scope>
    <source>
        <strain evidence="2 3">HBUM206468</strain>
    </source>
</reference>
<evidence type="ECO:0000313" key="3">
    <source>
        <dbReference type="Proteomes" id="UP000805614"/>
    </source>
</evidence>
<proteinExistence type="predicted"/>
<dbReference type="Proteomes" id="UP000805614">
    <property type="component" value="Unassembled WGS sequence"/>
</dbReference>
<comment type="caution">
    <text evidence="2">The sequence shown here is derived from an EMBL/GenBank/DDBJ whole genome shotgun (WGS) entry which is preliminary data.</text>
</comment>
<keyword evidence="3" id="KW-1185">Reference proteome</keyword>
<dbReference type="EMBL" id="JABVEC010000003">
    <property type="protein sequence ID" value="MBC6465077.1"/>
    <property type="molecule type" value="Genomic_DNA"/>
</dbReference>
<name>A0ABR7LJP8_9ACTN</name>
<feature type="chain" id="PRO_5046107960" evidence="1">
    <location>
        <begin position="29"/>
        <end position="402"/>
    </location>
</feature>
<evidence type="ECO:0000313" key="2">
    <source>
        <dbReference type="EMBL" id="MBC6465077.1"/>
    </source>
</evidence>
<protein>
    <submittedName>
        <fullName evidence="2">Uncharacterized protein</fullName>
    </submittedName>
</protein>
<evidence type="ECO:0000256" key="1">
    <source>
        <dbReference type="SAM" id="SignalP"/>
    </source>
</evidence>